<organism evidence="1 2">
    <name type="scientific">Streptomyces finlayi</name>
    <dbReference type="NCBI Taxonomy" id="67296"/>
    <lineage>
        <taxon>Bacteria</taxon>
        <taxon>Bacillati</taxon>
        <taxon>Actinomycetota</taxon>
        <taxon>Actinomycetes</taxon>
        <taxon>Kitasatosporales</taxon>
        <taxon>Streptomycetaceae</taxon>
        <taxon>Streptomyces</taxon>
    </lineage>
</organism>
<dbReference type="Pfam" id="PF11583">
    <property type="entry name" value="AurF"/>
    <property type="match status" value="1"/>
</dbReference>
<dbReference type="Gene3D" id="1.10.620.20">
    <property type="entry name" value="Ribonucleotide Reductase, subunit A"/>
    <property type="match status" value="1"/>
</dbReference>
<dbReference type="EMBL" id="BMVC01000014">
    <property type="protein sequence ID" value="GHD08546.1"/>
    <property type="molecule type" value="Genomic_DNA"/>
</dbReference>
<dbReference type="AlphaFoldDB" id="A0A918X3G2"/>
<reference evidence="1" key="2">
    <citation type="submission" date="2020-09" db="EMBL/GenBank/DDBJ databases">
        <authorList>
            <person name="Sun Q."/>
            <person name="Ohkuma M."/>
        </authorList>
    </citation>
    <scope>NUCLEOTIDE SEQUENCE</scope>
    <source>
        <strain evidence="1">JCM 4637</strain>
    </source>
</reference>
<evidence type="ECO:0000313" key="1">
    <source>
        <dbReference type="EMBL" id="GHD08546.1"/>
    </source>
</evidence>
<evidence type="ECO:0008006" key="3">
    <source>
        <dbReference type="Google" id="ProtNLM"/>
    </source>
</evidence>
<comment type="caution">
    <text evidence="1">The sequence shown here is derived from an EMBL/GenBank/DDBJ whole genome shotgun (WGS) entry which is preliminary data.</text>
</comment>
<evidence type="ECO:0000313" key="2">
    <source>
        <dbReference type="Proteomes" id="UP000638353"/>
    </source>
</evidence>
<dbReference type="InterPro" id="IPR012348">
    <property type="entry name" value="RNR-like"/>
</dbReference>
<protein>
    <recommendedName>
        <fullName evidence="3">Diiron oxygenase</fullName>
    </recommendedName>
</protein>
<gene>
    <name evidence="1" type="ORF">GCM10010334_61960</name>
</gene>
<sequence length="323" mass="36529">MLTNQGPDLKAGTDDLSHTQIMLERLAASWPRRAQVKKQELEPFFEAGKEDFLESLLPFRHMPQYLSSPPELKSRILSAGWLMYNAKTVQIETEIVNPTCLDILQGTMPGLRSEASQTAVCETMVDEVYHVHLVEQASRLTRSRRGLEDLVIPQFNLVGHMKKRQQGSADPGQRRMIQFATAVVSEIFISDYLHLLSESLEIQSFNRMTVAAHRHDEMVHSPLFMSLAQLFSHKLTESQRADFADVLAEPVVWFADRELDVWLSLLRQLDFPQAEEMIRECRNSGAADLTALDYSEIVSMAQEIGLLDSAAARDSFARQGLIA</sequence>
<reference evidence="1" key="1">
    <citation type="journal article" date="2014" name="Int. J. Syst. Evol. Microbiol.">
        <title>Complete genome sequence of Corynebacterium casei LMG S-19264T (=DSM 44701T), isolated from a smear-ripened cheese.</title>
        <authorList>
            <consortium name="US DOE Joint Genome Institute (JGI-PGF)"/>
            <person name="Walter F."/>
            <person name="Albersmeier A."/>
            <person name="Kalinowski J."/>
            <person name="Ruckert C."/>
        </authorList>
    </citation>
    <scope>NUCLEOTIDE SEQUENCE</scope>
    <source>
        <strain evidence="1">JCM 4637</strain>
    </source>
</reference>
<dbReference type="InterPro" id="IPR025859">
    <property type="entry name" value="AurF/CmlI"/>
</dbReference>
<accession>A0A918X3G2</accession>
<proteinExistence type="predicted"/>
<name>A0A918X3G2_9ACTN</name>
<dbReference type="GO" id="GO:0016491">
    <property type="term" value="F:oxidoreductase activity"/>
    <property type="evidence" value="ECO:0007669"/>
    <property type="project" value="InterPro"/>
</dbReference>
<dbReference type="Proteomes" id="UP000638353">
    <property type="component" value="Unassembled WGS sequence"/>
</dbReference>